<comment type="caution">
    <text evidence="1">The sequence shown here is derived from an EMBL/GenBank/DDBJ whole genome shotgun (WGS) entry which is preliminary data.</text>
</comment>
<proteinExistence type="predicted"/>
<dbReference type="Proteomes" id="UP000261011">
    <property type="component" value="Unassembled WGS sequence"/>
</dbReference>
<dbReference type="EMBL" id="QVEU01000008">
    <property type="protein sequence ID" value="RGB74931.1"/>
    <property type="molecule type" value="Genomic_DNA"/>
</dbReference>
<evidence type="ECO:0000313" key="2">
    <source>
        <dbReference type="Proteomes" id="UP000261011"/>
    </source>
</evidence>
<dbReference type="RefSeq" id="WP_117522185.1">
    <property type="nucleotide sequence ID" value="NZ_AP031484.1"/>
</dbReference>
<accession>A0A3E2THF0</accession>
<protein>
    <submittedName>
        <fullName evidence="1">Uncharacterized protein</fullName>
    </submittedName>
</protein>
<evidence type="ECO:0000313" key="1">
    <source>
        <dbReference type="EMBL" id="RGB74931.1"/>
    </source>
</evidence>
<dbReference type="OrthoDB" id="1690737at2"/>
<gene>
    <name evidence="1" type="ORF">DXA39_07955</name>
</gene>
<sequence>MIILDKDLKLDRGDTLTHKRYPFTLDKNYQKIRINMTYSPTRVPENERIEILKECIDKYMPKGEFSKKEREDTLKSQIENFITTSLFYEGNFIGAYHNKNNEQEIIISPKKSSLGYKKTDIKAGAYEFVLSMHSCNSKVNCKFSLEALDE</sequence>
<dbReference type="AlphaFoldDB" id="A0A3E2THF0"/>
<reference evidence="1 2" key="1">
    <citation type="submission" date="2018-08" db="EMBL/GenBank/DDBJ databases">
        <title>A genome reference for cultivated species of the human gut microbiota.</title>
        <authorList>
            <person name="Zou Y."/>
            <person name="Xue W."/>
            <person name="Luo G."/>
        </authorList>
    </citation>
    <scope>NUCLEOTIDE SEQUENCE [LARGE SCALE GENOMIC DNA]</scope>
    <source>
        <strain evidence="1 2">OF01-3</strain>
    </source>
</reference>
<keyword evidence="2" id="KW-1185">Reference proteome</keyword>
<organism evidence="1 2">
    <name type="scientific">Anaerococcus nagyae</name>
    <dbReference type="NCBI Taxonomy" id="1755241"/>
    <lineage>
        <taxon>Bacteria</taxon>
        <taxon>Bacillati</taxon>
        <taxon>Bacillota</taxon>
        <taxon>Tissierellia</taxon>
        <taxon>Tissierellales</taxon>
        <taxon>Peptoniphilaceae</taxon>
        <taxon>Anaerococcus</taxon>
    </lineage>
</organism>
<name>A0A3E2THF0_9FIRM</name>